<organism evidence="2 3">
    <name type="scientific">Paeniglutamicibacter kerguelensis</name>
    <dbReference type="NCBI Taxonomy" id="254788"/>
    <lineage>
        <taxon>Bacteria</taxon>
        <taxon>Bacillati</taxon>
        <taxon>Actinomycetota</taxon>
        <taxon>Actinomycetes</taxon>
        <taxon>Micrococcales</taxon>
        <taxon>Micrococcaceae</taxon>
        <taxon>Paeniglutamicibacter</taxon>
    </lineage>
</organism>
<evidence type="ECO:0000256" key="1">
    <source>
        <dbReference type="SAM" id="MobiDB-lite"/>
    </source>
</evidence>
<feature type="region of interest" description="Disordered" evidence="1">
    <location>
        <begin position="81"/>
        <end position="108"/>
    </location>
</feature>
<proteinExistence type="predicted"/>
<dbReference type="Proteomes" id="UP001296993">
    <property type="component" value="Unassembled WGS sequence"/>
</dbReference>
<evidence type="ECO:0008006" key="4">
    <source>
        <dbReference type="Google" id="ProtNLM"/>
    </source>
</evidence>
<sequence length="108" mass="12489">MDEPECEPLWLVYRWQNERNERAGHAELLHGVFTTRDAAEQALLALRKIDGQSAGKVRVEEDSLGGYGGYEQGFFEYDPAEYRRRGKKTPRPNRHKGFAPKDPEPFRP</sequence>
<keyword evidence="3" id="KW-1185">Reference proteome</keyword>
<comment type="caution">
    <text evidence="2">The sequence shown here is derived from an EMBL/GenBank/DDBJ whole genome shotgun (WGS) entry which is preliminary data.</text>
</comment>
<evidence type="ECO:0000313" key="2">
    <source>
        <dbReference type="EMBL" id="MBP2387340.1"/>
    </source>
</evidence>
<accession>A0ABS4XFV4</accession>
<evidence type="ECO:0000313" key="3">
    <source>
        <dbReference type="Proteomes" id="UP001296993"/>
    </source>
</evidence>
<reference evidence="2 3" key="1">
    <citation type="submission" date="2021-03" db="EMBL/GenBank/DDBJ databases">
        <title>Sequencing the genomes of 1000 actinobacteria strains.</title>
        <authorList>
            <person name="Klenk H.-P."/>
        </authorList>
    </citation>
    <scope>NUCLEOTIDE SEQUENCE [LARGE SCALE GENOMIC DNA]</scope>
    <source>
        <strain evidence="2 3">DSM 15797</strain>
    </source>
</reference>
<feature type="compositionally biased region" description="Basic residues" evidence="1">
    <location>
        <begin position="84"/>
        <end position="98"/>
    </location>
</feature>
<protein>
    <recommendedName>
        <fullName evidence="4">DUF2188 domain-containing protein</fullName>
    </recommendedName>
</protein>
<gene>
    <name evidence="2" type="ORF">JOF47_002851</name>
</gene>
<dbReference type="EMBL" id="JAGIOF010000001">
    <property type="protein sequence ID" value="MBP2387340.1"/>
    <property type="molecule type" value="Genomic_DNA"/>
</dbReference>
<dbReference type="RefSeq" id="WP_209999541.1">
    <property type="nucleotide sequence ID" value="NZ_BAAAJY010000009.1"/>
</dbReference>
<name>A0ABS4XFV4_9MICC</name>
<feature type="compositionally biased region" description="Basic and acidic residues" evidence="1">
    <location>
        <begin position="99"/>
        <end position="108"/>
    </location>
</feature>